<dbReference type="Pfam" id="PF05725">
    <property type="entry name" value="FNIP"/>
    <property type="match status" value="3"/>
</dbReference>
<protein>
    <submittedName>
        <fullName evidence="1">F-box and FNIp repeat-containing protein</fullName>
    </submittedName>
</protein>
<dbReference type="InterPro" id="IPR051251">
    <property type="entry name" value="STK_FNIP-Repeat"/>
</dbReference>
<reference evidence="1" key="1">
    <citation type="submission" date="2019-07" db="EMBL/GenBank/DDBJ databases">
        <title>The discovery of a new lineage B mimivirus raises questions about particles surface fibrils.</title>
        <authorList>
            <person name="Silva L.K.S."/>
            <person name="Rodrigues R.A.L."/>
            <person name="Andrade A.C.S.P."/>
            <person name="Hikida H."/>
            <person name="Andreani J."/>
            <person name="Levasseur A."/>
            <person name="La Scola B."/>
            <person name="Abrahao J.S."/>
        </authorList>
    </citation>
    <scope>NUCLEOTIDE SEQUENCE</scope>
    <source>
        <strain evidence="1">B60</strain>
    </source>
</reference>
<accession>A0A6G6AC20</accession>
<dbReference type="Gene3D" id="3.80.10.10">
    <property type="entry name" value="Ribonuclease Inhibitor"/>
    <property type="match status" value="1"/>
</dbReference>
<sequence length="274" mass="31860">MNILQVLDENLLNLIMLFLDDESKIFFISSCKKTRTYLDDPTFTFKFNGVYDYEKIKNLKYIHKFSTILLTCEKSKVKSIPNVTHLTFGDEFNQSIEGDKNKSQSVINSIKKQYIPNNVTHLEFKNNINNSLKGYIPDSVINLKLGLGYEKSLKNCIPKNVKYLELGHYYNRPIRGCIPNGVTHLIFGGMYNQSIIESIPESVIYLEFGHNFNQDIKGCIPNSVKYIIFGEKFNQYIKKCIPPSVSRITFKNERYYEKNKKHIPKNIIIKIDNN</sequence>
<dbReference type="PANTHER" id="PTHR32134:SF173">
    <property type="entry name" value="FNIP REPEAT-CONTAINING PROTEIN-RELATED"/>
    <property type="match status" value="1"/>
</dbReference>
<dbReference type="EMBL" id="MN175499">
    <property type="protein sequence ID" value="QID06395.1"/>
    <property type="molecule type" value="Genomic_DNA"/>
</dbReference>
<dbReference type="PANTHER" id="PTHR32134">
    <property type="entry name" value="FNIP REPEAT-CONTAINING PROTEIN"/>
    <property type="match status" value="1"/>
</dbReference>
<dbReference type="InterPro" id="IPR008615">
    <property type="entry name" value="FNIP"/>
</dbReference>
<proteinExistence type="predicted"/>
<organism evidence="1">
    <name type="scientific">Borely moumouvirus</name>
    <dbReference type="NCBI Taxonomy" id="2712067"/>
    <lineage>
        <taxon>Viruses</taxon>
        <taxon>Varidnaviria</taxon>
        <taxon>Bamfordvirae</taxon>
        <taxon>Nucleocytoviricota</taxon>
        <taxon>Megaviricetes</taxon>
        <taxon>Imitervirales</taxon>
        <taxon>Mimiviridae</taxon>
        <taxon>Megamimivirinae</taxon>
        <taxon>Moumouvirus</taxon>
    </lineage>
</organism>
<dbReference type="InterPro" id="IPR032675">
    <property type="entry name" value="LRR_dom_sf"/>
</dbReference>
<name>A0A6G6AC20_9VIRU</name>
<evidence type="ECO:0000313" key="1">
    <source>
        <dbReference type="EMBL" id="QID06395.1"/>
    </source>
</evidence>